<dbReference type="GO" id="GO:0005576">
    <property type="term" value="C:extracellular region"/>
    <property type="evidence" value="ECO:0007669"/>
    <property type="project" value="UniProtKB-SubCell"/>
</dbReference>
<keyword evidence="4" id="KW-0677">Repeat</keyword>
<evidence type="ECO:0000256" key="6">
    <source>
        <dbReference type="ARBA" id="ARBA00023200"/>
    </source>
</evidence>
<dbReference type="EMBL" id="DABDXB010000122">
    <property type="protein sequence ID" value="HAI2782052.1"/>
    <property type="molecule type" value="Genomic_DNA"/>
</dbReference>
<evidence type="ECO:0000256" key="1">
    <source>
        <dbReference type="ARBA" id="ARBA00004192"/>
    </source>
</evidence>
<comment type="function">
    <text evidence="7">Required for efficient pedestal formation in host epithelial cells during infection. Acts as an intermediate between Tir (via host BAIAP2) and host WASL/N-WASP. Directly binds and activates WASL/N-WASP, which stimulates actin polymerization and leads to the formation of actin pedestals at the sites of bacterial adhesion.</text>
</comment>
<protein>
    <recommendedName>
        <fullName evidence="9">Secreted effector protein EspF(U)</fullName>
    </recommendedName>
    <alternativeName>
        <fullName evidence="10">EspF-like protein encoded on prophage U</fullName>
    </alternativeName>
    <alternativeName>
        <fullName evidence="11">Tir-cytoskeleton coupling protein TccP</fullName>
    </alternativeName>
</protein>
<dbReference type="GO" id="GO:0030430">
    <property type="term" value="C:host cell cytoplasm"/>
    <property type="evidence" value="ECO:0007669"/>
    <property type="project" value="UniProtKB-SubCell"/>
</dbReference>
<reference evidence="12" key="2">
    <citation type="submission" date="2020-03" db="EMBL/GenBank/DDBJ databases">
        <authorList>
            <consortium name="NCBI Pathogen Detection Project"/>
        </authorList>
    </citation>
    <scope>NUCLEOTIDE SEQUENCE</scope>
    <source>
        <strain evidence="12">2014C-4396-P10-2</strain>
        <strain evidence="13">2014C-4396-P5-2</strain>
    </source>
</reference>
<evidence type="ECO:0000256" key="4">
    <source>
        <dbReference type="ARBA" id="ARBA00022737"/>
    </source>
</evidence>
<keyword evidence="3" id="KW-0964">Secreted</keyword>
<name>A0A793DNG1_ECOLX</name>
<evidence type="ECO:0000256" key="9">
    <source>
        <dbReference type="ARBA" id="ARBA00069014"/>
    </source>
</evidence>
<evidence type="ECO:0000256" key="2">
    <source>
        <dbReference type="ARBA" id="ARBA00004613"/>
    </source>
</evidence>
<comment type="caution">
    <text evidence="12">The sequence shown here is derived from an EMBL/GenBank/DDBJ whole genome shotgun (WGS) entry which is preliminary data.</text>
</comment>
<reference evidence="12" key="1">
    <citation type="journal article" date="2018" name="Genome Biol.">
        <title>SKESA: strategic k-mer extension for scrupulous assemblies.</title>
        <authorList>
            <person name="Souvorov A."/>
            <person name="Agarwala R."/>
            <person name="Lipman D.J."/>
        </authorList>
    </citation>
    <scope>NUCLEOTIDE SEQUENCE</scope>
    <source>
        <strain evidence="12">2014C-4396-P10-2</strain>
        <strain evidence="13">2014C-4396-P5-2</strain>
    </source>
</reference>
<sequence>MINNVSSLFPTVNRNITAVYKKSSFSVSPQKITLNPVKISSPFSPSSSSISATTLFRAPNAHSASFHRQSTAESSLHQQLPNVRQRLIQHLAEHGIKPARSMAEHIPPAPNWPAPPPPVQNEQSRPLPDVAQRLVQHLAEHGIQPARNMAEHIPPAPNWPAPPLPVQNEQSRPLPDVAQRLVQHLAEHGIQPARSMAEHIPPAPNWPAPPPPVQNEQSRPLPDVAQRLMQHLAEHGIQPARNMAEH</sequence>
<dbReference type="EMBL" id="DABDXC010000028">
    <property type="protein sequence ID" value="HAI2786081.1"/>
    <property type="molecule type" value="Genomic_DNA"/>
</dbReference>
<dbReference type="InterPro" id="IPR006891">
    <property type="entry name" value="T3SS_EspF"/>
</dbReference>
<dbReference type="Gene3D" id="6.10.250.3330">
    <property type="entry name" value="TccP2/EspF(U)-like"/>
    <property type="match status" value="4"/>
</dbReference>
<evidence type="ECO:0000256" key="8">
    <source>
        <dbReference type="ARBA" id="ARBA00060810"/>
    </source>
</evidence>
<evidence type="ECO:0000256" key="3">
    <source>
        <dbReference type="ARBA" id="ARBA00022525"/>
    </source>
</evidence>
<dbReference type="Pfam" id="PF04806">
    <property type="entry name" value="EspF"/>
    <property type="match status" value="4"/>
</dbReference>
<dbReference type="AlphaFoldDB" id="A0A793DNG1"/>
<dbReference type="FunFam" id="6.10.250.3330:FF:000001">
    <property type="entry name" value="Secreted effector protein EspF(U)"/>
    <property type="match status" value="2"/>
</dbReference>
<evidence type="ECO:0000256" key="11">
    <source>
        <dbReference type="ARBA" id="ARBA00080682"/>
    </source>
</evidence>
<comment type="subcellular location">
    <subcellularLocation>
        <location evidence="1">Host cytoplasm</location>
    </subcellularLocation>
    <subcellularLocation>
        <location evidence="2">Secreted</location>
    </subcellularLocation>
</comment>
<keyword evidence="6" id="KW-1035">Host cytoplasm</keyword>
<evidence type="ECO:0000256" key="10">
    <source>
        <dbReference type="ARBA" id="ARBA00075354"/>
    </source>
</evidence>
<comment type="similarity">
    <text evidence="8">Belongs to the EspF(U)/TccP family.</text>
</comment>
<evidence type="ECO:0000313" key="13">
    <source>
        <dbReference type="EMBL" id="HAI2786081.1"/>
    </source>
</evidence>
<feature type="non-terminal residue" evidence="12">
    <location>
        <position position="246"/>
    </location>
</feature>
<keyword evidence="5" id="KW-0843">Virulence</keyword>
<accession>A0A793DNG1</accession>
<organism evidence="12">
    <name type="scientific">Escherichia coli</name>
    <dbReference type="NCBI Taxonomy" id="562"/>
    <lineage>
        <taxon>Bacteria</taxon>
        <taxon>Pseudomonadati</taxon>
        <taxon>Pseudomonadota</taxon>
        <taxon>Gammaproteobacteria</taxon>
        <taxon>Enterobacterales</taxon>
        <taxon>Enterobacteriaceae</taxon>
        <taxon>Escherichia</taxon>
    </lineage>
</organism>
<dbReference type="InterPro" id="IPR044889">
    <property type="entry name" value="TccP2/EspF(U)-like_sf"/>
</dbReference>
<evidence type="ECO:0000256" key="5">
    <source>
        <dbReference type="ARBA" id="ARBA00023026"/>
    </source>
</evidence>
<evidence type="ECO:0000313" key="12">
    <source>
        <dbReference type="EMBL" id="HAI2782052.1"/>
    </source>
</evidence>
<proteinExistence type="inferred from homology"/>
<evidence type="ECO:0000256" key="7">
    <source>
        <dbReference type="ARBA" id="ARBA00058608"/>
    </source>
</evidence>
<gene>
    <name evidence="12" type="primary">tccP</name>
    <name evidence="12" type="ORF">HJK69_005290</name>
    <name evidence="13" type="ORF">HJK81_004063</name>
</gene>